<accession>A0A1Y2HV98</accession>
<dbReference type="AlphaFoldDB" id="A0A1Y2HV98"/>
<organism evidence="2 3">
    <name type="scientific">Catenaria anguillulae PL171</name>
    <dbReference type="NCBI Taxonomy" id="765915"/>
    <lineage>
        <taxon>Eukaryota</taxon>
        <taxon>Fungi</taxon>
        <taxon>Fungi incertae sedis</taxon>
        <taxon>Blastocladiomycota</taxon>
        <taxon>Blastocladiomycetes</taxon>
        <taxon>Blastocladiales</taxon>
        <taxon>Catenariaceae</taxon>
        <taxon>Catenaria</taxon>
    </lineage>
</organism>
<feature type="compositionally biased region" description="Low complexity" evidence="1">
    <location>
        <begin position="75"/>
        <end position="90"/>
    </location>
</feature>
<reference evidence="2 3" key="1">
    <citation type="submission" date="2016-07" db="EMBL/GenBank/DDBJ databases">
        <title>Pervasive Adenine N6-methylation of Active Genes in Fungi.</title>
        <authorList>
            <consortium name="DOE Joint Genome Institute"/>
            <person name="Mondo S.J."/>
            <person name="Dannebaum R.O."/>
            <person name="Kuo R.C."/>
            <person name="Labutti K."/>
            <person name="Haridas S."/>
            <person name="Kuo A."/>
            <person name="Salamov A."/>
            <person name="Ahrendt S.R."/>
            <person name="Lipzen A."/>
            <person name="Sullivan W."/>
            <person name="Andreopoulos W.B."/>
            <person name="Clum A."/>
            <person name="Lindquist E."/>
            <person name="Daum C."/>
            <person name="Ramamoorthy G.K."/>
            <person name="Gryganskyi A."/>
            <person name="Culley D."/>
            <person name="Magnuson J.K."/>
            <person name="James T.Y."/>
            <person name="O'Malley M.A."/>
            <person name="Stajich J.E."/>
            <person name="Spatafora J.W."/>
            <person name="Visel A."/>
            <person name="Grigoriev I.V."/>
        </authorList>
    </citation>
    <scope>NUCLEOTIDE SEQUENCE [LARGE SCALE GENOMIC DNA]</scope>
    <source>
        <strain evidence="2 3">PL171</strain>
    </source>
</reference>
<evidence type="ECO:0000313" key="2">
    <source>
        <dbReference type="EMBL" id="ORZ37052.1"/>
    </source>
</evidence>
<feature type="region of interest" description="Disordered" evidence="1">
    <location>
        <begin position="33"/>
        <end position="90"/>
    </location>
</feature>
<dbReference type="Proteomes" id="UP000193411">
    <property type="component" value="Unassembled WGS sequence"/>
</dbReference>
<dbReference type="CDD" id="cd23784">
    <property type="entry name" value="RWD_Spc25"/>
    <property type="match status" value="1"/>
</dbReference>
<dbReference type="EMBL" id="MCFL01000014">
    <property type="protein sequence ID" value="ORZ37052.1"/>
    <property type="molecule type" value="Genomic_DNA"/>
</dbReference>
<name>A0A1Y2HV98_9FUNG</name>
<dbReference type="Gene3D" id="3.30.457.50">
    <property type="entry name" value="Chromosome segregation protein Spc25"/>
    <property type="match status" value="1"/>
</dbReference>
<feature type="compositionally biased region" description="Polar residues" evidence="1">
    <location>
        <begin position="35"/>
        <end position="55"/>
    </location>
</feature>
<sequence>MADQAPPPPAPSRQQHHRSTISVARLHRESLATGHLQQHQHPSQRYSVAPSTTARNPVMGSGPGNGPGLLGATRPGSHSLSISGASSARPSGISLLNNVRSAHLRASIANHAPHAHRTSLAPNAPSKLRHTMAPTPTTHLHRSMAPVKTSAPLQSPLPLRHVLADRSRQPALPADFMDAFLAFHSRTEAFAINLQHGLGIAKENLMHAIQTAISKDTAAQEVVTQLKSKLESLRAQRAAALSLRAHHSDVRTQLQSDLASLHAATQSLRTDRTSLSLHVAQLESRLASLRHALIDRKLVDLEMQRKSKAEINQYAKLLGLTISIAPHGQGIVFAFDHVLPPPRLAKLRLKQTVVGGWEMVECVPALPSSDLDRWMAEFGQSGDTRTLLRRVRTAWLDLVQMSGSTVVKAGDAMSTIR</sequence>
<comment type="caution">
    <text evidence="2">The sequence shown here is derived from an EMBL/GenBank/DDBJ whole genome shotgun (WGS) entry which is preliminary data.</text>
</comment>
<evidence type="ECO:0000313" key="3">
    <source>
        <dbReference type="Proteomes" id="UP000193411"/>
    </source>
</evidence>
<gene>
    <name evidence="2" type="ORF">BCR44DRAFT_65065</name>
</gene>
<feature type="region of interest" description="Disordered" evidence="1">
    <location>
        <begin position="111"/>
        <end position="153"/>
    </location>
</feature>
<evidence type="ECO:0008006" key="4">
    <source>
        <dbReference type="Google" id="ProtNLM"/>
    </source>
</evidence>
<evidence type="ECO:0000256" key="1">
    <source>
        <dbReference type="SAM" id="MobiDB-lite"/>
    </source>
</evidence>
<proteinExistence type="predicted"/>
<keyword evidence="3" id="KW-1185">Reference proteome</keyword>
<protein>
    <recommendedName>
        <fullName evidence="4">Kinetochore protein SPC25</fullName>
    </recommendedName>
</protein>